<keyword evidence="6 8" id="KW-0496">Mitochondrion</keyword>
<evidence type="ECO:0000256" key="8">
    <source>
        <dbReference type="RuleBase" id="RU367062"/>
    </source>
</evidence>
<name>S7ZR39_PENO1</name>
<comment type="function">
    <text evidence="1">Probable mitochondrial mRNA stabilization factor.</text>
</comment>
<dbReference type="GO" id="GO:0005743">
    <property type="term" value="C:mitochondrial inner membrane"/>
    <property type="evidence" value="ECO:0007669"/>
    <property type="project" value="UniProtKB-SubCell"/>
</dbReference>
<dbReference type="InterPro" id="IPR040152">
    <property type="entry name" value="Atp25"/>
</dbReference>
<evidence type="ECO:0000256" key="9">
    <source>
        <dbReference type="SAM" id="MobiDB-lite"/>
    </source>
</evidence>
<comment type="function">
    <text evidence="8">Mitochondrial mRNA stabilization factor.</text>
</comment>
<evidence type="ECO:0000256" key="7">
    <source>
        <dbReference type="ARBA" id="ARBA00023136"/>
    </source>
</evidence>
<evidence type="ECO:0000256" key="3">
    <source>
        <dbReference type="ARBA" id="ARBA00010787"/>
    </source>
</evidence>
<sequence length="689" mass="77215">MSRALLRGAACRSCRHEIIRSFLAVTGIPIPQFPARRSRRLDSRAFSAVGSLRSDRPPVSNPSDINFSPVENDDQLQKPSGHSASHIPWYLQEENEVAEERLVPGDRIPQVPEDAPEMLPVLLEYVYKDVGLDNLRLYDLRGLEAPAALGANVIMVIGTARSVKHLNVSADRLCRWLRSQYKLSPHADGLLGRNELKIKLRRKAKRARAASHAGTTIDEKDDGITTGWICVNAGVVDKGMKKTDLSEAGFEGFGQIELGTNVVVQIFTEEKRAEVDLDGLWEKTLERNERNRLREPSQYEHSEQSSPSSHAAYGQLGDSTGQRRGLHTVRRSLTTITEPMRHEVMAAMAAKGASTKAVDFGMSTHSLLRMLKSLPHDNVRAELGSGPNDYNSTVFLQLLYGSLTKNMSAKDIAVFRLKLHSIAISGQHSAYSKDALFGALEDFLRNGYDLEDELAFDIVGALLSPRLAHGYGEESPQYLPQEDIELALQVLERLSLRGVPIFNFKLFNMLYKVVDTPMAPPSTASHNDLPDAERPIMGTSGKEWTRSQRVMLNRLSKIASAAEVAFDEEEARKLMITQFQCEDYDGFWRIWNQIPLKSAGRTQDDYRNLFQLHADLGEEGRARDCLSMWVPMMARETPAIELEGPIVTSVMHCLLVAEPDIQHRLEDGSPSFYLELWRRCQDALAQPRF</sequence>
<dbReference type="Gene3D" id="3.30.460.10">
    <property type="entry name" value="Beta Polymerase, domain 2"/>
    <property type="match status" value="1"/>
</dbReference>
<dbReference type="OrthoDB" id="107372at2759"/>
<evidence type="ECO:0000256" key="2">
    <source>
        <dbReference type="ARBA" id="ARBA00004443"/>
    </source>
</evidence>
<reference evidence="10 11" key="1">
    <citation type="journal article" date="2013" name="PLoS ONE">
        <title>Genomic and secretomic analyses reveal unique features of the lignocellulolytic enzyme system of Penicillium decumbens.</title>
        <authorList>
            <person name="Liu G."/>
            <person name="Zhang L."/>
            <person name="Wei X."/>
            <person name="Zou G."/>
            <person name="Qin Y."/>
            <person name="Ma L."/>
            <person name="Li J."/>
            <person name="Zheng H."/>
            <person name="Wang S."/>
            <person name="Wang C."/>
            <person name="Xun L."/>
            <person name="Zhao G.-P."/>
            <person name="Zhou Z."/>
            <person name="Qu Y."/>
        </authorList>
    </citation>
    <scope>NUCLEOTIDE SEQUENCE [LARGE SCALE GENOMIC DNA]</scope>
    <source>
        <strain evidence="11">114-2 / CGMCC 5302</strain>
    </source>
</reference>
<dbReference type="GO" id="GO:0140053">
    <property type="term" value="P:mitochondrial gene expression"/>
    <property type="evidence" value="ECO:0007669"/>
    <property type="project" value="UniProtKB-UniRule"/>
</dbReference>
<dbReference type="eggNOG" id="ENOG502S5IB">
    <property type="taxonomic scope" value="Eukaryota"/>
</dbReference>
<dbReference type="FunFam" id="3.30.460.10:FF:000044">
    <property type="entry name" value="ATPase synthesis protein 25, mitochondrial"/>
    <property type="match status" value="1"/>
</dbReference>
<evidence type="ECO:0000313" key="10">
    <source>
        <dbReference type="EMBL" id="EPS32844.1"/>
    </source>
</evidence>
<keyword evidence="4 8" id="KW-0999">Mitochondrion inner membrane</keyword>
<proteinExistence type="inferred from homology"/>
<evidence type="ECO:0000256" key="6">
    <source>
        <dbReference type="ARBA" id="ARBA00023128"/>
    </source>
</evidence>
<feature type="region of interest" description="Disordered" evidence="9">
    <location>
        <begin position="288"/>
        <end position="327"/>
    </location>
</feature>
<comment type="subcellular location">
    <subcellularLocation>
        <location evidence="2 8">Mitochondrion inner membrane</location>
        <topology evidence="2 8">Peripheral membrane protein</topology>
        <orientation evidence="2 8">Matrix side</orientation>
    </subcellularLocation>
</comment>
<dbReference type="PANTHER" id="PTHR28087">
    <property type="entry name" value="ATPASE SYNTHESIS PROTEIN 25, MITOCHONDRIAL"/>
    <property type="match status" value="1"/>
</dbReference>
<dbReference type="AlphaFoldDB" id="S7ZR39"/>
<dbReference type="PhylomeDB" id="S7ZR39"/>
<comment type="similarity">
    <text evidence="3 8">Belongs to the ATP25 family.</text>
</comment>
<keyword evidence="11" id="KW-1185">Reference proteome</keyword>
<keyword evidence="5 8" id="KW-0809">Transit peptide</keyword>
<evidence type="ECO:0000256" key="1">
    <source>
        <dbReference type="ARBA" id="ARBA00003470"/>
    </source>
</evidence>
<accession>S7ZR39</accession>
<keyword evidence="7 8" id="KW-0472">Membrane</keyword>
<dbReference type="InterPro" id="IPR043519">
    <property type="entry name" value="NT_sf"/>
</dbReference>
<dbReference type="SUPFAM" id="SSF81301">
    <property type="entry name" value="Nucleotidyltransferase"/>
    <property type="match status" value="1"/>
</dbReference>
<protein>
    <recommendedName>
        <fullName evidence="8">ATPase synthesis protein 25</fullName>
    </recommendedName>
</protein>
<evidence type="ECO:0000256" key="4">
    <source>
        <dbReference type="ARBA" id="ARBA00022792"/>
    </source>
</evidence>
<dbReference type="STRING" id="933388.S7ZR39"/>
<dbReference type="GO" id="GO:0048255">
    <property type="term" value="P:mRNA stabilization"/>
    <property type="evidence" value="ECO:0007669"/>
    <property type="project" value="TreeGrafter"/>
</dbReference>
<gene>
    <name evidence="10" type="ORF">PDE_07805</name>
</gene>
<dbReference type="EMBL" id="KB644414">
    <property type="protein sequence ID" value="EPS32844.1"/>
    <property type="molecule type" value="Genomic_DNA"/>
</dbReference>
<dbReference type="Proteomes" id="UP000019376">
    <property type="component" value="Unassembled WGS sequence"/>
</dbReference>
<dbReference type="PANTHER" id="PTHR28087:SF1">
    <property type="entry name" value="ATPASE SYNTHESIS PROTEIN 25, MITOCHONDRIAL"/>
    <property type="match status" value="1"/>
</dbReference>
<feature type="region of interest" description="Disordered" evidence="9">
    <location>
        <begin position="51"/>
        <end position="83"/>
    </location>
</feature>
<evidence type="ECO:0000313" key="11">
    <source>
        <dbReference type="Proteomes" id="UP000019376"/>
    </source>
</evidence>
<feature type="compositionally biased region" description="Basic and acidic residues" evidence="9">
    <location>
        <begin position="288"/>
        <end position="303"/>
    </location>
</feature>
<evidence type="ECO:0000256" key="5">
    <source>
        <dbReference type="ARBA" id="ARBA00022946"/>
    </source>
</evidence>
<dbReference type="HOGENOM" id="CLU_016140_0_0_1"/>
<organism evidence="10 11">
    <name type="scientific">Penicillium oxalicum (strain 114-2 / CGMCC 5302)</name>
    <name type="common">Penicillium decumbens</name>
    <dbReference type="NCBI Taxonomy" id="933388"/>
    <lineage>
        <taxon>Eukaryota</taxon>
        <taxon>Fungi</taxon>
        <taxon>Dikarya</taxon>
        <taxon>Ascomycota</taxon>
        <taxon>Pezizomycotina</taxon>
        <taxon>Eurotiomycetes</taxon>
        <taxon>Eurotiomycetidae</taxon>
        <taxon>Eurotiales</taxon>
        <taxon>Aspergillaceae</taxon>
        <taxon>Penicillium</taxon>
    </lineage>
</organism>